<evidence type="ECO:0000256" key="3">
    <source>
        <dbReference type="ARBA" id="ARBA00023239"/>
    </source>
</evidence>
<dbReference type="GO" id="GO:0005737">
    <property type="term" value="C:cytoplasm"/>
    <property type="evidence" value="ECO:0007669"/>
    <property type="project" value="TreeGrafter"/>
</dbReference>
<keyword evidence="6" id="KW-1185">Reference proteome</keyword>
<organism evidence="5 6">
    <name type="scientific">Niveomyces insectorum RCEF 264</name>
    <dbReference type="NCBI Taxonomy" id="1081102"/>
    <lineage>
        <taxon>Eukaryota</taxon>
        <taxon>Fungi</taxon>
        <taxon>Dikarya</taxon>
        <taxon>Ascomycota</taxon>
        <taxon>Pezizomycotina</taxon>
        <taxon>Sordariomycetes</taxon>
        <taxon>Hypocreomycetidae</taxon>
        <taxon>Hypocreales</taxon>
        <taxon>Cordycipitaceae</taxon>
        <taxon>Niveomyces</taxon>
    </lineage>
</organism>
<dbReference type="Pfam" id="PF03328">
    <property type="entry name" value="HpcH_HpaI"/>
    <property type="match status" value="1"/>
</dbReference>
<dbReference type="InterPro" id="IPR005000">
    <property type="entry name" value="Aldolase/citrate-lyase_domain"/>
</dbReference>
<keyword evidence="2" id="KW-0479">Metal-binding</keyword>
<accession>A0A168ABJ6</accession>
<comment type="caution">
    <text evidence="5">The sequence shown here is derived from an EMBL/GenBank/DDBJ whole genome shotgun (WGS) entry which is preliminary data.</text>
</comment>
<evidence type="ECO:0000256" key="1">
    <source>
        <dbReference type="ARBA" id="ARBA00005568"/>
    </source>
</evidence>
<evidence type="ECO:0000313" key="5">
    <source>
        <dbReference type="EMBL" id="OAA68525.1"/>
    </source>
</evidence>
<dbReference type="InterPro" id="IPR050251">
    <property type="entry name" value="HpcH-HpaI_aldolase"/>
</dbReference>
<reference evidence="5 6" key="1">
    <citation type="journal article" date="2016" name="Genome Biol. Evol.">
        <title>Divergent and convergent evolution of fungal pathogenicity.</title>
        <authorList>
            <person name="Shang Y."/>
            <person name="Xiao G."/>
            <person name="Zheng P."/>
            <person name="Cen K."/>
            <person name="Zhan S."/>
            <person name="Wang C."/>
        </authorList>
    </citation>
    <scope>NUCLEOTIDE SEQUENCE [LARGE SCALE GENOMIC DNA]</scope>
    <source>
        <strain evidence="5 6">RCEF 264</strain>
    </source>
</reference>
<comment type="similarity">
    <text evidence="1">Belongs to the HpcH/HpaI aldolase family.</text>
</comment>
<name>A0A168ABJ6_9HYPO</name>
<dbReference type="PANTHER" id="PTHR30502:SF0">
    <property type="entry name" value="PHOSPHOENOLPYRUVATE CARBOXYLASE FAMILY PROTEIN"/>
    <property type="match status" value="1"/>
</dbReference>
<feature type="domain" description="HpcH/HpaI aldolase/citrate lyase" evidence="4">
    <location>
        <begin position="40"/>
        <end position="248"/>
    </location>
</feature>
<dbReference type="SUPFAM" id="SSF51621">
    <property type="entry name" value="Phosphoenolpyruvate/pyruvate domain"/>
    <property type="match status" value="1"/>
</dbReference>
<dbReference type="InterPro" id="IPR015813">
    <property type="entry name" value="Pyrv/PenolPyrv_kinase-like_dom"/>
</dbReference>
<dbReference type="OrthoDB" id="1621678at2759"/>
<dbReference type="EMBL" id="AZHD01000001">
    <property type="protein sequence ID" value="OAA68525.1"/>
    <property type="molecule type" value="Genomic_DNA"/>
</dbReference>
<gene>
    <name evidence="5" type="ORF">SPI_00720</name>
</gene>
<keyword evidence="3" id="KW-0456">Lyase</keyword>
<evidence type="ECO:0000313" key="6">
    <source>
        <dbReference type="Proteomes" id="UP000076874"/>
    </source>
</evidence>
<evidence type="ECO:0000256" key="2">
    <source>
        <dbReference type="ARBA" id="ARBA00022723"/>
    </source>
</evidence>
<dbReference type="PANTHER" id="PTHR30502">
    <property type="entry name" value="2-KETO-3-DEOXY-L-RHAMNONATE ALDOLASE"/>
    <property type="match status" value="1"/>
</dbReference>
<proteinExistence type="inferred from homology"/>
<dbReference type="InterPro" id="IPR040442">
    <property type="entry name" value="Pyrv_kinase-like_dom_sf"/>
</dbReference>
<dbReference type="GO" id="GO:0046872">
    <property type="term" value="F:metal ion binding"/>
    <property type="evidence" value="ECO:0007669"/>
    <property type="project" value="UniProtKB-KW"/>
</dbReference>
<evidence type="ECO:0000259" key="4">
    <source>
        <dbReference type="Pfam" id="PF03328"/>
    </source>
</evidence>
<protein>
    <submittedName>
        <fullName evidence="5">Pyruvate/Phosphoenolpyruvate kinase</fullName>
    </submittedName>
</protein>
<dbReference type="Gene3D" id="3.20.20.60">
    <property type="entry name" value="Phosphoenolpyruvate-binding domains"/>
    <property type="match status" value="1"/>
</dbReference>
<dbReference type="GO" id="GO:0016301">
    <property type="term" value="F:kinase activity"/>
    <property type="evidence" value="ECO:0007669"/>
    <property type="project" value="UniProtKB-KW"/>
</dbReference>
<keyword evidence="5" id="KW-0418">Kinase</keyword>
<dbReference type="Proteomes" id="UP000076874">
    <property type="component" value="Unassembled WGS sequence"/>
</dbReference>
<sequence length="264" mass="27929">MPVNIDGCALRRALAEGRPALGVQMVMPSAHVARVVASVPGLTYVLIDLEHGGLADSEMHAAIHAIAPFGVSPIVRLPSGEPWMIKRALDAGAHGIAIPMVSTPEEAAAVASAARFPPRGTRGFGSTYSRDAFGWLSDDEYRQKANDEIIVAVMIETRQGFENAEAIINTPGIDVIIVGDTDLCLSMGYELNPQNPPKEVIDAGAHISTLAKAAGKWQGGRIRPSTGGVREMMSRGIQMIGVALDAWTLRDSLTAAVKEAQKAS</sequence>
<dbReference type="GO" id="GO:0016832">
    <property type="term" value="F:aldehyde-lyase activity"/>
    <property type="evidence" value="ECO:0007669"/>
    <property type="project" value="TreeGrafter"/>
</dbReference>
<keyword evidence="5" id="KW-0670">Pyruvate</keyword>
<keyword evidence="5" id="KW-0808">Transferase</keyword>
<dbReference type="AlphaFoldDB" id="A0A168ABJ6"/>